<dbReference type="GO" id="GO:0034198">
    <property type="term" value="P:cellular response to amino acid starvation"/>
    <property type="evidence" value="ECO:0007669"/>
    <property type="project" value="TreeGrafter"/>
</dbReference>
<dbReference type="STRING" id="1754190.A0A1Y2AFP6"/>
<gene>
    <name evidence="1" type="ORF">LY90DRAFT_516211</name>
</gene>
<sequence length="573" mass="65353">MSSTDLFDELEFTRISARTNIYSSGSVVTINKNHPLIFTCSSNGKLTCLAATRQANWKILETKLPGLLDHQEVISFDLFQTHSKEEKININTPTVTTNNGSISNNNSSSNSSIYGSLGGGSYNQNSYSEKKYFIVFGITFCQTLHTADKEIIENYSFSIYETPWEMDKPESSLSKLGLRQSMPISFIPYKLAHARAYVNGKDRMLFLLCGGDKKIRAFYKSESSGRVFEVQIDAFSPMLMNMNQINSANVYIKNIITFKFLSTLELEIEYFNDKRYIVAGNADGILHVGIAPILFSRRIDIQNEKHYTLNLFSPISSLHLYTTWTVEALNQSKYTILRKENHNENQINNGQNSNNNNDSNKKNELNLVVTCGIGVAYVIKSLETIESESTAFSSATEKHNINNTLIKRKIKLPESDKYNTLLCCTSMDVDFDGRNEILIGSYSQDLLIYKENINIDDDEEKEDEDKGDGNEESSLDKSNCFDMIWQREFAFPLYDIYVGDFNMDGLLELVIITMFGIHILQYNLEKAKKRCLYILRLIDEIKIMKEVLEEKLVVPKQKSKSLTDQNKSNNENK</sequence>
<dbReference type="AlphaFoldDB" id="A0A1Y2AFP6"/>
<keyword evidence="2" id="KW-1185">Reference proteome</keyword>
<dbReference type="GO" id="GO:1904262">
    <property type="term" value="P:negative regulation of TORC1 signaling"/>
    <property type="evidence" value="ECO:0007669"/>
    <property type="project" value="TreeGrafter"/>
</dbReference>
<dbReference type="GO" id="GO:0051015">
    <property type="term" value="F:actin filament binding"/>
    <property type="evidence" value="ECO:0007669"/>
    <property type="project" value="TreeGrafter"/>
</dbReference>
<dbReference type="OrthoDB" id="10267127at2759"/>
<protein>
    <submittedName>
        <fullName evidence="1">Uncharacterized protein</fullName>
    </submittedName>
</protein>
<name>A0A1Y2AFP6_9FUNG</name>
<dbReference type="InterPro" id="IPR029982">
    <property type="entry name" value="Kptn"/>
</dbReference>
<evidence type="ECO:0000313" key="1">
    <source>
        <dbReference type="EMBL" id="ORY21282.1"/>
    </source>
</evidence>
<dbReference type="PANTHER" id="PTHR15435:SF2">
    <property type="entry name" value="KICSTOR COMPLEX PROTEIN KAPTIN"/>
    <property type="match status" value="1"/>
</dbReference>
<accession>A0A1Y2AFP6</accession>
<dbReference type="PANTHER" id="PTHR15435">
    <property type="entry name" value="KICSTOR COMPLEX PROTEIN KAPTIN"/>
    <property type="match status" value="1"/>
</dbReference>
<dbReference type="GO" id="GO:0007015">
    <property type="term" value="P:actin filament organization"/>
    <property type="evidence" value="ECO:0007669"/>
    <property type="project" value="InterPro"/>
</dbReference>
<dbReference type="Proteomes" id="UP000193920">
    <property type="component" value="Unassembled WGS sequence"/>
</dbReference>
<dbReference type="GO" id="GO:0015629">
    <property type="term" value="C:actin cytoskeleton"/>
    <property type="evidence" value="ECO:0007669"/>
    <property type="project" value="InterPro"/>
</dbReference>
<dbReference type="InterPro" id="IPR028994">
    <property type="entry name" value="Integrin_alpha_N"/>
</dbReference>
<dbReference type="EMBL" id="MCOG01000269">
    <property type="protein sequence ID" value="ORY21282.1"/>
    <property type="molecule type" value="Genomic_DNA"/>
</dbReference>
<evidence type="ECO:0000313" key="2">
    <source>
        <dbReference type="Proteomes" id="UP000193920"/>
    </source>
</evidence>
<comment type="caution">
    <text evidence="1">The sequence shown here is derived from an EMBL/GenBank/DDBJ whole genome shotgun (WGS) entry which is preliminary data.</text>
</comment>
<dbReference type="SUPFAM" id="SSF69318">
    <property type="entry name" value="Integrin alpha N-terminal domain"/>
    <property type="match status" value="1"/>
</dbReference>
<proteinExistence type="predicted"/>
<reference evidence="1 2" key="1">
    <citation type="submission" date="2016-08" db="EMBL/GenBank/DDBJ databases">
        <title>A Parts List for Fungal Cellulosomes Revealed by Comparative Genomics.</title>
        <authorList>
            <consortium name="DOE Joint Genome Institute"/>
            <person name="Haitjema C.H."/>
            <person name="Gilmore S.P."/>
            <person name="Henske J.K."/>
            <person name="Solomon K.V."/>
            <person name="De Groot R."/>
            <person name="Kuo A."/>
            <person name="Mondo S.J."/>
            <person name="Salamov A.A."/>
            <person name="Labutti K."/>
            <person name="Zhao Z."/>
            <person name="Chiniquy J."/>
            <person name="Barry K."/>
            <person name="Brewer H.M."/>
            <person name="Purvine S.O."/>
            <person name="Wright A.T."/>
            <person name="Boxma B."/>
            <person name="Van Alen T."/>
            <person name="Hackstein J.H."/>
            <person name="Baker S.E."/>
            <person name="Grigoriev I.V."/>
            <person name="O'Malley M.A."/>
        </authorList>
    </citation>
    <scope>NUCLEOTIDE SEQUENCE [LARGE SCALE GENOMIC DNA]</scope>
    <source>
        <strain evidence="1 2">G1</strain>
    </source>
</reference>
<organism evidence="1 2">
    <name type="scientific">Neocallimastix californiae</name>
    <dbReference type="NCBI Taxonomy" id="1754190"/>
    <lineage>
        <taxon>Eukaryota</taxon>
        <taxon>Fungi</taxon>
        <taxon>Fungi incertae sedis</taxon>
        <taxon>Chytridiomycota</taxon>
        <taxon>Chytridiomycota incertae sedis</taxon>
        <taxon>Neocallimastigomycetes</taxon>
        <taxon>Neocallimastigales</taxon>
        <taxon>Neocallimastigaceae</taxon>
        <taxon>Neocallimastix</taxon>
    </lineage>
</organism>